<proteinExistence type="predicted"/>
<evidence type="ECO:0000256" key="2">
    <source>
        <dbReference type="SAM" id="SignalP"/>
    </source>
</evidence>
<keyword evidence="2" id="KW-0732">Signal</keyword>
<reference evidence="3 4" key="1">
    <citation type="submission" date="2024-08" db="EMBL/GenBank/DDBJ databases">
        <title>Gnathostoma spinigerum genome.</title>
        <authorList>
            <person name="Gonzalez-Bertolin B."/>
            <person name="Monzon S."/>
            <person name="Zaballos A."/>
            <person name="Jimenez P."/>
            <person name="Dekumyoy P."/>
            <person name="Varona S."/>
            <person name="Cuesta I."/>
            <person name="Sumanam S."/>
            <person name="Adisakwattana P."/>
            <person name="Gasser R.B."/>
            <person name="Hernandez-Gonzalez A."/>
            <person name="Young N.D."/>
            <person name="Perteguer M.J."/>
        </authorList>
    </citation>
    <scope>NUCLEOTIDE SEQUENCE [LARGE SCALE GENOMIC DNA]</scope>
    <source>
        <strain evidence="3">AL3</strain>
        <tissue evidence="3">Liver</tissue>
    </source>
</reference>
<feature type="signal peptide" evidence="2">
    <location>
        <begin position="1"/>
        <end position="20"/>
    </location>
</feature>
<name>A0ABD6EZ36_9BILA</name>
<feature type="chain" id="PRO_5044821174" evidence="2">
    <location>
        <begin position="21"/>
        <end position="188"/>
    </location>
</feature>
<organism evidence="3 4">
    <name type="scientific">Gnathostoma spinigerum</name>
    <dbReference type="NCBI Taxonomy" id="75299"/>
    <lineage>
        <taxon>Eukaryota</taxon>
        <taxon>Metazoa</taxon>
        <taxon>Ecdysozoa</taxon>
        <taxon>Nematoda</taxon>
        <taxon>Chromadorea</taxon>
        <taxon>Rhabditida</taxon>
        <taxon>Spirurina</taxon>
        <taxon>Gnathostomatomorpha</taxon>
        <taxon>Gnathostomatoidea</taxon>
        <taxon>Gnathostomatidae</taxon>
        <taxon>Gnathostoma</taxon>
    </lineage>
</organism>
<evidence type="ECO:0000313" key="3">
    <source>
        <dbReference type="EMBL" id="MFH4982736.1"/>
    </source>
</evidence>
<gene>
    <name evidence="3" type="ORF">AB6A40_009445</name>
</gene>
<feature type="compositionally biased region" description="Basic and acidic residues" evidence="1">
    <location>
        <begin position="96"/>
        <end position="109"/>
    </location>
</feature>
<feature type="region of interest" description="Disordered" evidence="1">
    <location>
        <begin position="92"/>
        <end position="188"/>
    </location>
</feature>
<dbReference type="EMBL" id="JBGFUD010009973">
    <property type="protein sequence ID" value="MFH4982736.1"/>
    <property type="molecule type" value="Genomic_DNA"/>
</dbReference>
<keyword evidence="4" id="KW-1185">Reference proteome</keyword>
<feature type="region of interest" description="Disordered" evidence="1">
    <location>
        <begin position="25"/>
        <end position="50"/>
    </location>
</feature>
<evidence type="ECO:0000313" key="4">
    <source>
        <dbReference type="Proteomes" id="UP001608902"/>
    </source>
</evidence>
<dbReference type="AlphaFoldDB" id="A0ABD6EZ36"/>
<dbReference type="Proteomes" id="UP001608902">
    <property type="component" value="Unassembled WGS sequence"/>
</dbReference>
<sequence length="188" mass="20982">MSPVSLILLIILVVLQSINSKATLHGNDDPRFPRGSPGFIPLPKSRKENLPLREPRNVKSLDLRVRFPRHAYTGNLRKNLAAPMSKISNMMSSSVYRKDARARLKREPPPPDYYNRPSSRPDYHGGSSRPDYHGGSSRPDYHGGSSRPDYHGGSSRPDYHGGSSRPDYHGGSSRPDYHGGSSRPDYHP</sequence>
<evidence type="ECO:0000256" key="1">
    <source>
        <dbReference type="SAM" id="MobiDB-lite"/>
    </source>
</evidence>
<comment type="caution">
    <text evidence="3">The sequence shown here is derived from an EMBL/GenBank/DDBJ whole genome shotgun (WGS) entry which is preliminary data.</text>
</comment>
<accession>A0ABD6EZ36</accession>
<protein>
    <submittedName>
        <fullName evidence="3">Uncharacterized protein</fullName>
    </submittedName>
</protein>